<keyword evidence="7 8" id="KW-0627">Porphyrin biosynthesis</keyword>
<evidence type="ECO:0000256" key="8">
    <source>
        <dbReference type="HAMAP-Rule" id="MF_00375"/>
    </source>
</evidence>
<dbReference type="PANTHER" id="PTHR43713:SF3">
    <property type="entry name" value="GLUTAMATE-1-SEMIALDEHYDE 2,1-AMINOMUTASE 1, CHLOROPLASTIC-RELATED"/>
    <property type="match status" value="1"/>
</dbReference>
<proteinExistence type="inferred from homology"/>
<comment type="subcellular location">
    <subcellularLocation>
        <location evidence="8">Cytoplasm</location>
    </subcellularLocation>
</comment>
<evidence type="ECO:0000313" key="9">
    <source>
        <dbReference type="EMBL" id="GAA4170174.1"/>
    </source>
</evidence>
<dbReference type="EC" id="5.4.3.8" evidence="8"/>
<evidence type="ECO:0000256" key="4">
    <source>
        <dbReference type="ARBA" id="ARBA00008981"/>
    </source>
</evidence>
<dbReference type="InterPro" id="IPR015421">
    <property type="entry name" value="PyrdxlP-dep_Trfase_major"/>
</dbReference>
<evidence type="ECO:0000256" key="6">
    <source>
        <dbReference type="ARBA" id="ARBA00023235"/>
    </source>
</evidence>
<dbReference type="InterPro" id="IPR005814">
    <property type="entry name" value="Aminotrans_3"/>
</dbReference>
<dbReference type="InterPro" id="IPR015422">
    <property type="entry name" value="PyrdxlP-dep_Trfase_small"/>
</dbReference>
<keyword evidence="5 8" id="KW-0663">Pyridoxal phosphate</keyword>
<dbReference type="CDD" id="cd00610">
    <property type="entry name" value="OAT_like"/>
    <property type="match status" value="1"/>
</dbReference>
<dbReference type="Pfam" id="PF00202">
    <property type="entry name" value="Aminotran_3"/>
    <property type="match status" value="1"/>
</dbReference>
<accession>A0ABP7ZTP3</accession>
<comment type="similarity">
    <text evidence="4 8">Belongs to the class-III pyridoxal-phosphate-dependent aminotransferase family. HemL subfamily.</text>
</comment>
<sequence length="462" mass="48265">MSKEQTRALATTNEAAYERARRVIPGGVNSPVRAYRSVGGAPRFLVSARGAYVTDVEGREYVDLVASWGPAILGHAHPEVVQAVQDAASRGLSFGATTPAETELAELVVARLGGGTEVGGLVDEVRLVSTGTEATMTAIRLARGFTGRSLLIKFAGHYHGHSDGLLAEAGSGVATLALPASAGVPEPIAAQTLVLPYNDLDAVRTAFEAHPGEIAAVIVEAAAANMGVVAPLPGFNRGLTELAHEFGALVILDEVLTGFRVSAKGYWGIDTAPFRTEAKPGGWRTFSQETYLPDLVTFGKVIGGGMPLAALGGRREVMEYLAPVGPVYQAGTLSGNPLSVAAGLATLRLADEAVYDRLYHVSETLQREVSTALAAEGVAHTIQRAGNLFSVLFAETPAVNYAQVQAQEAFRFGPFFHAMLEQGVALPPSVFEAWFVTAAHDEAAVERIVDALPAAAKAAAAA</sequence>
<organism evidence="9 10">
    <name type="scientific">Gryllotalpicola koreensis</name>
    <dbReference type="NCBI Taxonomy" id="993086"/>
    <lineage>
        <taxon>Bacteria</taxon>
        <taxon>Bacillati</taxon>
        <taxon>Actinomycetota</taxon>
        <taxon>Actinomycetes</taxon>
        <taxon>Micrococcales</taxon>
        <taxon>Microbacteriaceae</taxon>
        <taxon>Gryllotalpicola</taxon>
    </lineage>
</organism>
<protein>
    <recommendedName>
        <fullName evidence="8">Glutamate-1-semialdehyde 2,1-aminomutase</fullName>
        <shortName evidence="8">GSA</shortName>
        <ecNumber evidence="8">5.4.3.8</ecNumber>
    </recommendedName>
    <alternativeName>
        <fullName evidence="8">Glutamate-1-semialdehyde aminotransferase</fullName>
        <shortName evidence="8">GSA-AT</shortName>
    </alternativeName>
</protein>
<dbReference type="NCBIfam" id="NF000818">
    <property type="entry name" value="PRK00062.1"/>
    <property type="match status" value="1"/>
</dbReference>
<comment type="pathway">
    <text evidence="3">Porphyrin-containing compound metabolism; protoporphyrin-IX biosynthesis; 5-aminolevulinate from L-glutamyl-tRNA(Glu): step 2/2.</text>
</comment>
<dbReference type="HAMAP" id="MF_00375">
    <property type="entry name" value="HemL_aminotrans_3"/>
    <property type="match status" value="1"/>
</dbReference>
<comment type="subunit">
    <text evidence="8">Homodimer.</text>
</comment>
<keyword evidence="6 8" id="KW-0413">Isomerase</keyword>
<evidence type="ECO:0000256" key="7">
    <source>
        <dbReference type="ARBA" id="ARBA00023244"/>
    </source>
</evidence>
<dbReference type="PANTHER" id="PTHR43713">
    <property type="entry name" value="GLUTAMATE-1-SEMIALDEHYDE 2,1-AMINOMUTASE"/>
    <property type="match status" value="1"/>
</dbReference>
<comment type="cofactor">
    <cofactor evidence="2 8">
        <name>pyridoxal 5'-phosphate</name>
        <dbReference type="ChEBI" id="CHEBI:597326"/>
    </cofactor>
</comment>
<dbReference type="InterPro" id="IPR004639">
    <property type="entry name" value="4pyrrol_synth_GluAld_NH2Trfase"/>
</dbReference>
<name>A0ABP7ZTP3_9MICO</name>
<evidence type="ECO:0000256" key="3">
    <source>
        <dbReference type="ARBA" id="ARBA00004819"/>
    </source>
</evidence>
<keyword evidence="8" id="KW-0963">Cytoplasm</keyword>
<gene>
    <name evidence="8 9" type="primary">hemL</name>
    <name evidence="9" type="ORF">GCM10022287_07710</name>
</gene>
<dbReference type="EMBL" id="BAABBW010000001">
    <property type="protein sequence ID" value="GAA4170174.1"/>
    <property type="molecule type" value="Genomic_DNA"/>
</dbReference>
<evidence type="ECO:0000313" key="10">
    <source>
        <dbReference type="Proteomes" id="UP001501079"/>
    </source>
</evidence>
<keyword evidence="10" id="KW-1185">Reference proteome</keyword>
<dbReference type="RefSeq" id="WP_344751952.1">
    <property type="nucleotide sequence ID" value="NZ_BAABBW010000001.1"/>
</dbReference>
<dbReference type="SUPFAM" id="SSF53383">
    <property type="entry name" value="PLP-dependent transferases"/>
    <property type="match status" value="1"/>
</dbReference>
<dbReference type="NCBIfam" id="TIGR00713">
    <property type="entry name" value="hemL"/>
    <property type="match status" value="1"/>
</dbReference>
<comment type="caution">
    <text evidence="9">The sequence shown here is derived from an EMBL/GenBank/DDBJ whole genome shotgun (WGS) entry which is preliminary data.</text>
</comment>
<evidence type="ECO:0000256" key="5">
    <source>
        <dbReference type="ARBA" id="ARBA00022898"/>
    </source>
</evidence>
<reference evidence="10" key="1">
    <citation type="journal article" date="2019" name="Int. J. Syst. Evol. Microbiol.">
        <title>The Global Catalogue of Microorganisms (GCM) 10K type strain sequencing project: providing services to taxonomists for standard genome sequencing and annotation.</title>
        <authorList>
            <consortium name="The Broad Institute Genomics Platform"/>
            <consortium name="The Broad Institute Genome Sequencing Center for Infectious Disease"/>
            <person name="Wu L."/>
            <person name="Ma J."/>
        </authorList>
    </citation>
    <scope>NUCLEOTIDE SEQUENCE [LARGE SCALE GENOMIC DNA]</scope>
    <source>
        <strain evidence="10">JCM 17591</strain>
    </source>
</reference>
<evidence type="ECO:0000256" key="2">
    <source>
        <dbReference type="ARBA" id="ARBA00001933"/>
    </source>
</evidence>
<comment type="catalytic activity">
    <reaction evidence="1 8">
        <text>(S)-4-amino-5-oxopentanoate = 5-aminolevulinate</text>
        <dbReference type="Rhea" id="RHEA:14265"/>
        <dbReference type="ChEBI" id="CHEBI:57501"/>
        <dbReference type="ChEBI" id="CHEBI:356416"/>
        <dbReference type="EC" id="5.4.3.8"/>
    </reaction>
</comment>
<dbReference type="Gene3D" id="3.90.1150.10">
    <property type="entry name" value="Aspartate Aminotransferase, domain 1"/>
    <property type="match status" value="1"/>
</dbReference>
<dbReference type="InterPro" id="IPR015424">
    <property type="entry name" value="PyrdxlP-dep_Trfase"/>
</dbReference>
<dbReference type="Proteomes" id="UP001501079">
    <property type="component" value="Unassembled WGS sequence"/>
</dbReference>
<feature type="modified residue" description="N6-(pyridoxal phosphate)lysine" evidence="8">
    <location>
        <position position="300"/>
    </location>
</feature>
<dbReference type="Gene3D" id="3.40.640.10">
    <property type="entry name" value="Type I PLP-dependent aspartate aminotransferase-like (Major domain)"/>
    <property type="match status" value="1"/>
</dbReference>
<evidence type="ECO:0000256" key="1">
    <source>
        <dbReference type="ARBA" id="ARBA00001579"/>
    </source>
</evidence>